<dbReference type="EMBL" id="JAPWTJ010000114">
    <property type="protein sequence ID" value="KAJ8982657.1"/>
    <property type="molecule type" value="Genomic_DNA"/>
</dbReference>
<name>A0ABQ9JZ94_9CUCU</name>
<dbReference type="Proteomes" id="UP001162164">
    <property type="component" value="Unassembled WGS sequence"/>
</dbReference>
<sequence length="77" mass="8526">MVSQCEEADVTSVALKRAMSCDSICSDTSVALGDLEMFNVTGYLCIGLEYDRITNDFCFDRKLSRVEDEGNILSTKT</sequence>
<protein>
    <submittedName>
        <fullName evidence="1">Uncharacterized protein</fullName>
    </submittedName>
</protein>
<reference evidence="1" key="1">
    <citation type="journal article" date="2023" name="Insect Mol. Biol.">
        <title>Genome sequencing provides insights into the evolution of gene families encoding plant cell wall-degrading enzymes in longhorned beetles.</title>
        <authorList>
            <person name="Shin N.R."/>
            <person name="Okamura Y."/>
            <person name="Kirsch R."/>
            <person name="Pauchet Y."/>
        </authorList>
    </citation>
    <scope>NUCLEOTIDE SEQUENCE</scope>
    <source>
        <strain evidence="1">MMC_N1</strain>
    </source>
</reference>
<proteinExistence type="predicted"/>
<evidence type="ECO:0000313" key="2">
    <source>
        <dbReference type="Proteomes" id="UP001162164"/>
    </source>
</evidence>
<evidence type="ECO:0000313" key="1">
    <source>
        <dbReference type="EMBL" id="KAJ8982657.1"/>
    </source>
</evidence>
<comment type="caution">
    <text evidence="1">The sequence shown here is derived from an EMBL/GenBank/DDBJ whole genome shotgun (WGS) entry which is preliminary data.</text>
</comment>
<keyword evidence="2" id="KW-1185">Reference proteome</keyword>
<gene>
    <name evidence="1" type="ORF">NQ317_019058</name>
</gene>
<accession>A0ABQ9JZ94</accession>
<organism evidence="1 2">
    <name type="scientific">Molorchus minor</name>
    <dbReference type="NCBI Taxonomy" id="1323400"/>
    <lineage>
        <taxon>Eukaryota</taxon>
        <taxon>Metazoa</taxon>
        <taxon>Ecdysozoa</taxon>
        <taxon>Arthropoda</taxon>
        <taxon>Hexapoda</taxon>
        <taxon>Insecta</taxon>
        <taxon>Pterygota</taxon>
        <taxon>Neoptera</taxon>
        <taxon>Endopterygota</taxon>
        <taxon>Coleoptera</taxon>
        <taxon>Polyphaga</taxon>
        <taxon>Cucujiformia</taxon>
        <taxon>Chrysomeloidea</taxon>
        <taxon>Cerambycidae</taxon>
        <taxon>Lamiinae</taxon>
        <taxon>Monochamini</taxon>
        <taxon>Molorchus</taxon>
    </lineage>
</organism>